<proteinExistence type="predicted"/>
<dbReference type="AlphaFoldDB" id="A0AAV4QAE8"/>
<keyword evidence="2" id="KW-1185">Reference proteome</keyword>
<sequence>MRILSSSLKETDIRYLTELQRRTKCLQRQRDLIHQVMNGDLKMSSILGIVLKDEIYPPNAGVRLSIQNQIYPPSAGVRLSIQNQRSPSILQVRAYVYLYSTRDHHLPSKCGRTFICTKPETTTYPASANVRLSVQNQRPPPTLQVWAYVYLYKTRDHHLSSKCERTFICTEPDTTTYPPSAGVHLSVQNQRPPPILQVRAYVYLYKTRDHHQSSNSGATEPEV</sequence>
<comment type="caution">
    <text evidence="1">The sequence shown here is derived from an EMBL/GenBank/DDBJ whole genome shotgun (WGS) entry which is preliminary data.</text>
</comment>
<protein>
    <submittedName>
        <fullName evidence="1">Uncharacterized protein</fullName>
    </submittedName>
</protein>
<accession>A0AAV4QAE8</accession>
<dbReference type="EMBL" id="BPLQ01004171">
    <property type="protein sequence ID" value="GIY06085.1"/>
    <property type="molecule type" value="Genomic_DNA"/>
</dbReference>
<organism evidence="1 2">
    <name type="scientific">Caerostris darwini</name>
    <dbReference type="NCBI Taxonomy" id="1538125"/>
    <lineage>
        <taxon>Eukaryota</taxon>
        <taxon>Metazoa</taxon>
        <taxon>Ecdysozoa</taxon>
        <taxon>Arthropoda</taxon>
        <taxon>Chelicerata</taxon>
        <taxon>Arachnida</taxon>
        <taxon>Araneae</taxon>
        <taxon>Araneomorphae</taxon>
        <taxon>Entelegynae</taxon>
        <taxon>Araneoidea</taxon>
        <taxon>Araneidae</taxon>
        <taxon>Caerostris</taxon>
    </lineage>
</organism>
<evidence type="ECO:0000313" key="2">
    <source>
        <dbReference type="Proteomes" id="UP001054837"/>
    </source>
</evidence>
<gene>
    <name evidence="1" type="ORF">CDAR_82311</name>
</gene>
<evidence type="ECO:0000313" key="1">
    <source>
        <dbReference type="EMBL" id="GIY06085.1"/>
    </source>
</evidence>
<name>A0AAV4QAE8_9ARAC</name>
<dbReference type="Proteomes" id="UP001054837">
    <property type="component" value="Unassembled WGS sequence"/>
</dbReference>
<reference evidence="1 2" key="1">
    <citation type="submission" date="2021-06" db="EMBL/GenBank/DDBJ databases">
        <title>Caerostris darwini draft genome.</title>
        <authorList>
            <person name="Kono N."/>
            <person name="Arakawa K."/>
        </authorList>
    </citation>
    <scope>NUCLEOTIDE SEQUENCE [LARGE SCALE GENOMIC DNA]</scope>
</reference>